<comment type="caution">
    <text evidence="3">The sequence shown here is derived from an EMBL/GenBank/DDBJ whole genome shotgun (WGS) entry which is preliminary data.</text>
</comment>
<sequence length="175" mass="17629">MAVAALLLLAVAFFAVGQASAVRGDAQTAADAAALAAARSERDGVQDALLKALTSGNLAQLGTLLQPGANDCAAAGQYAADNRASVTRCDPANGEPGYTVKVISLDTVGGSPVQGTQSMHATATATAVIEPRCTVQGKNGNSIRLTCDGNDISIDPTAAGFHLDLADFFTVHLST</sequence>
<accession>A0ABT1PX51</accession>
<evidence type="ECO:0000313" key="3">
    <source>
        <dbReference type="EMBL" id="MCQ4082260.1"/>
    </source>
</evidence>
<dbReference type="Pfam" id="PF13400">
    <property type="entry name" value="Tad"/>
    <property type="match status" value="1"/>
</dbReference>
<proteinExistence type="predicted"/>
<keyword evidence="1" id="KW-0732">Signal</keyword>
<evidence type="ECO:0000313" key="4">
    <source>
        <dbReference type="Proteomes" id="UP001057702"/>
    </source>
</evidence>
<name>A0ABT1PX51_9ACTN</name>
<feature type="signal peptide" evidence="1">
    <location>
        <begin position="1"/>
        <end position="21"/>
    </location>
</feature>
<dbReference type="EMBL" id="JANFNG010000012">
    <property type="protein sequence ID" value="MCQ4082260.1"/>
    <property type="molecule type" value="Genomic_DNA"/>
</dbReference>
<gene>
    <name evidence="3" type="ORF">NGB36_17005</name>
</gene>
<keyword evidence="4" id="KW-1185">Reference proteome</keyword>
<protein>
    <submittedName>
        <fullName evidence="3">Pilus assembly protein TadG-related protein</fullName>
    </submittedName>
</protein>
<dbReference type="InterPro" id="IPR028087">
    <property type="entry name" value="Tad_N"/>
</dbReference>
<dbReference type="Proteomes" id="UP001057702">
    <property type="component" value="Unassembled WGS sequence"/>
</dbReference>
<evidence type="ECO:0000259" key="2">
    <source>
        <dbReference type="Pfam" id="PF13400"/>
    </source>
</evidence>
<feature type="domain" description="Putative Flp pilus-assembly TadG-like N-terminal" evidence="2">
    <location>
        <begin position="1"/>
        <end position="39"/>
    </location>
</feature>
<reference evidence="3" key="1">
    <citation type="submission" date="2022-06" db="EMBL/GenBank/DDBJ databases">
        <title>Draft genome sequence of Streptomyces sp. RB6PN25 isolated from peat swamp forest in Thailand.</title>
        <authorList>
            <person name="Duangmal K."/>
            <person name="Klaysubun C."/>
        </authorList>
    </citation>
    <scope>NUCLEOTIDE SEQUENCE</scope>
    <source>
        <strain evidence="3">RB6PN25</strain>
    </source>
</reference>
<organism evidence="3 4">
    <name type="scientific">Streptomyces humicola</name>
    <dbReference type="NCBI Taxonomy" id="2953240"/>
    <lineage>
        <taxon>Bacteria</taxon>
        <taxon>Bacillati</taxon>
        <taxon>Actinomycetota</taxon>
        <taxon>Actinomycetes</taxon>
        <taxon>Kitasatosporales</taxon>
        <taxon>Streptomycetaceae</taxon>
        <taxon>Streptomyces</taxon>
    </lineage>
</organism>
<feature type="chain" id="PRO_5046781111" evidence="1">
    <location>
        <begin position="22"/>
        <end position="175"/>
    </location>
</feature>
<evidence type="ECO:0000256" key="1">
    <source>
        <dbReference type="SAM" id="SignalP"/>
    </source>
</evidence>